<accession>W1WR17</accession>
<dbReference type="AlphaFoldDB" id="W1WR17"/>
<dbReference type="EMBL" id="AZMM01018395">
    <property type="protein sequence ID" value="ETJ20647.1"/>
    <property type="molecule type" value="Genomic_DNA"/>
</dbReference>
<proteinExistence type="predicted"/>
<comment type="caution">
    <text evidence="1">The sequence shown here is derived from an EMBL/GenBank/DDBJ whole genome shotgun (WGS) entry which is preliminary data.</text>
</comment>
<organism evidence="1">
    <name type="scientific">human gut metagenome</name>
    <dbReference type="NCBI Taxonomy" id="408170"/>
    <lineage>
        <taxon>unclassified sequences</taxon>
        <taxon>metagenomes</taxon>
        <taxon>organismal metagenomes</taxon>
    </lineage>
</organism>
<evidence type="ECO:0000313" key="1">
    <source>
        <dbReference type="EMBL" id="ETJ20647.1"/>
    </source>
</evidence>
<sequence>MWKSKICLYETPYSVTGIIKLTGSNQRPKDICIDSNIGTRKAWNIEVLPPLKY</sequence>
<name>W1WR17_9ZZZZ</name>
<reference evidence="1" key="1">
    <citation type="submission" date="2013-12" db="EMBL/GenBank/DDBJ databases">
        <title>A Varibaculum cambriense genome reconstructed from a premature infant gut community with otherwise low bacterial novelty that shifts toward anaerobic metabolism during the third week of life.</title>
        <authorList>
            <person name="Brown C.T."/>
            <person name="Sharon I."/>
            <person name="Thomas B.C."/>
            <person name="Castelle C.J."/>
            <person name="Morowitz M.J."/>
            <person name="Banfield J.F."/>
        </authorList>
    </citation>
    <scope>NUCLEOTIDE SEQUENCE</scope>
</reference>
<gene>
    <name evidence="1" type="ORF">Q604_UNBC18395G0003</name>
</gene>
<protein>
    <submittedName>
        <fullName evidence="1">Uncharacterized protein</fullName>
    </submittedName>
</protein>